<reference evidence="5" key="2">
    <citation type="submission" date="2025-09" db="UniProtKB">
        <authorList>
            <consortium name="Ensembl"/>
        </authorList>
    </citation>
    <scope>IDENTIFICATION</scope>
</reference>
<name>A0A8D0EYI8_STROC</name>
<dbReference type="GO" id="GO:0004843">
    <property type="term" value="F:cysteine-type deubiquitinase activity"/>
    <property type="evidence" value="ECO:0007669"/>
    <property type="project" value="UniProtKB-UniRule"/>
</dbReference>
<proteinExistence type="inferred from homology"/>
<keyword evidence="2" id="KW-0645">Protease</keyword>
<dbReference type="Ensembl" id="ENSSOCT00000007699.1">
    <property type="protein sequence ID" value="ENSSOCP00000007507.1"/>
    <property type="gene ID" value="ENSSOCG00000005763.1"/>
</dbReference>
<dbReference type="EC" id="3.4.19.12" evidence="2"/>
<evidence type="ECO:0000313" key="6">
    <source>
        <dbReference type="Proteomes" id="UP000694551"/>
    </source>
</evidence>
<accession>A0A8D0EYI8</accession>
<comment type="similarity">
    <text evidence="1 2">Belongs to the MINDY deubiquitinase family. FAM188 subfamily.</text>
</comment>
<comment type="function">
    <text evidence="2">Hydrolase that can remove 'Lys-48'-linked conjugated ubiquitin from proteins.</text>
</comment>
<keyword evidence="6" id="KW-1185">Reference proteome</keyword>
<protein>
    <recommendedName>
        <fullName evidence="2">Ubiquitin carboxyl-terminal hydrolase MINDY</fullName>
        <ecNumber evidence="2">3.4.19.12</ecNumber>
    </recommendedName>
</protein>
<dbReference type="PANTHER" id="PTHR12473:SF18">
    <property type="entry name" value="INACTIVE UBIQUITIN CARBOXYL-TERMINAL HYDROLASE MINDY-4B"/>
    <property type="match status" value="1"/>
</dbReference>
<dbReference type="GO" id="GO:0006508">
    <property type="term" value="P:proteolysis"/>
    <property type="evidence" value="ECO:0007669"/>
    <property type="project" value="UniProtKB-KW"/>
</dbReference>
<evidence type="ECO:0000256" key="3">
    <source>
        <dbReference type="SAM" id="MobiDB-lite"/>
    </source>
</evidence>
<dbReference type="Proteomes" id="UP000694551">
    <property type="component" value="Unplaced"/>
</dbReference>
<dbReference type="SMART" id="SM01174">
    <property type="entry name" value="DUF4205"/>
    <property type="match status" value="1"/>
</dbReference>
<evidence type="ECO:0000256" key="1">
    <source>
        <dbReference type="ARBA" id="ARBA00011074"/>
    </source>
</evidence>
<evidence type="ECO:0000259" key="4">
    <source>
        <dbReference type="SMART" id="SM01174"/>
    </source>
</evidence>
<evidence type="ECO:0000313" key="5">
    <source>
        <dbReference type="Ensembl" id="ENSSOCP00000007507.1"/>
    </source>
</evidence>
<dbReference type="Pfam" id="PF13898">
    <property type="entry name" value="MINDY-3_4_CD"/>
    <property type="match status" value="1"/>
</dbReference>
<evidence type="ECO:0000256" key="2">
    <source>
        <dbReference type="RuleBase" id="RU367088"/>
    </source>
</evidence>
<dbReference type="InterPro" id="IPR039785">
    <property type="entry name" value="MINY3/4"/>
</dbReference>
<comment type="catalytic activity">
    <reaction evidence="2">
        <text>Thiol-dependent hydrolysis of ester, thioester, amide, peptide and isopeptide bonds formed by the C-terminal Gly of ubiquitin (a 76-residue protein attached to proteins as an intracellular targeting signal).</text>
        <dbReference type="EC" id="3.4.19.12"/>
    </reaction>
</comment>
<dbReference type="GO" id="GO:0071108">
    <property type="term" value="P:protein K48-linked deubiquitination"/>
    <property type="evidence" value="ECO:0007669"/>
    <property type="project" value="InterPro"/>
</dbReference>
<dbReference type="PANTHER" id="PTHR12473">
    <property type="entry name" value="UBIQUITIN CARBOXYL-TERMINAL HYDROLASE MINDY-4-RELATED"/>
    <property type="match status" value="1"/>
</dbReference>
<reference evidence="5" key="1">
    <citation type="submission" date="2025-08" db="UniProtKB">
        <authorList>
            <consortium name="Ensembl"/>
        </authorList>
    </citation>
    <scope>IDENTIFICATION</scope>
</reference>
<dbReference type="GO" id="GO:1990380">
    <property type="term" value="F:K48-linked deubiquitinase activity"/>
    <property type="evidence" value="ECO:0007669"/>
    <property type="project" value="UniProtKB-UniRule"/>
</dbReference>
<sequence>MATLGTGLLFGDVSQCFSCEWANTHFRFRQPCSDLAYALEPPWGRAPLTLRLSLRAGGSQRPQAGPRRSPGIPRLRRVSRQEQGEALAAALADTLWAAAAGGRGGGGGGRRAVVCLLAAAAHVVPCGDYEADSFTERVSMSTPAANRIFFKDTFGEGSHGVILFLYSLLFSRTLERYISFFKRFPLAVLSLLLTGRAGPHDLDGSQEPGSSGSAGDAWRQRGPVGYLRRGTAAVTARLHPSPQASPGLRTPRLPVWLCGLTGRHGVLFGTDSQLLSDWKRERVFHLHFYNGQARAAHLTIDTHSRPWEEDPGEGPSSSGKRRPPVEMAIRSKWAGASVSWNGTEPFF</sequence>
<dbReference type="AlphaFoldDB" id="A0A8D0EYI8"/>
<keyword evidence="2" id="KW-0788">Thiol protease</keyword>
<organism evidence="5 6">
    <name type="scientific">Strix occidentalis caurina</name>
    <name type="common">northern spotted owl</name>
    <dbReference type="NCBI Taxonomy" id="311401"/>
    <lineage>
        <taxon>Eukaryota</taxon>
        <taxon>Metazoa</taxon>
        <taxon>Chordata</taxon>
        <taxon>Craniata</taxon>
        <taxon>Vertebrata</taxon>
        <taxon>Euteleostomi</taxon>
        <taxon>Archelosauria</taxon>
        <taxon>Archosauria</taxon>
        <taxon>Dinosauria</taxon>
        <taxon>Saurischia</taxon>
        <taxon>Theropoda</taxon>
        <taxon>Coelurosauria</taxon>
        <taxon>Aves</taxon>
        <taxon>Neognathae</taxon>
        <taxon>Neoaves</taxon>
        <taxon>Telluraves</taxon>
        <taxon>Strigiformes</taxon>
        <taxon>Strigidae</taxon>
        <taxon>Strix</taxon>
    </lineage>
</organism>
<feature type="region of interest" description="Disordered" evidence="3">
    <location>
        <begin position="304"/>
        <end position="328"/>
    </location>
</feature>
<dbReference type="InterPro" id="IPR025257">
    <property type="entry name" value="MINDY-3/4_CD"/>
</dbReference>
<keyword evidence="2" id="KW-0833">Ubl conjugation pathway</keyword>
<feature type="domain" description="Deubiquitinating enzyme MINDY-3/4 conserved" evidence="4">
    <location>
        <begin position="6"/>
        <end position="342"/>
    </location>
</feature>
<keyword evidence="2" id="KW-0378">Hydrolase</keyword>